<reference evidence="3" key="1">
    <citation type="submission" date="2018-07" db="EMBL/GenBank/DDBJ databases">
        <authorList>
            <person name="Quirk P.G."/>
            <person name="Krulwich T.A."/>
        </authorList>
    </citation>
    <scope>NUCLEOTIDE SEQUENCE</scope>
</reference>
<dbReference type="Pfam" id="PF05348">
    <property type="entry name" value="UMP1"/>
    <property type="match status" value="1"/>
</dbReference>
<dbReference type="GO" id="GO:0043248">
    <property type="term" value="P:proteasome assembly"/>
    <property type="evidence" value="ECO:0007669"/>
    <property type="project" value="InterPro"/>
</dbReference>
<protein>
    <submittedName>
        <fullName evidence="3">CSON013209 protein</fullName>
    </submittedName>
</protein>
<dbReference type="OMA" id="PRDHTEM"/>
<gene>
    <name evidence="3" type="primary">CSON013209</name>
</gene>
<dbReference type="EMBL" id="UFQT01000659">
    <property type="protein sequence ID" value="SSX26234.1"/>
    <property type="molecule type" value="Genomic_DNA"/>
</dbReference>
<comment type="similarity">
    <text evidence="2">Belongs to the POMP/UMP1 family.</text>
</comment>
<evidence type="ECO:0000256" key="1">
    <source>
        <dbReference type="ARBA" id="ARBA00023186"/>
    </source>
</evidence>
<organism evidence="3">
    <name type="scientific">Culicoides sonorensis</name>
    <name type="common">Biting midge</name>
    <dbReference type="NCBI Taxonomy" id="179676"/>
    <lineage>
        <taxon>Eukaryota</taxon>
        <taxon>Metazoa</taxon>
        <taxon>Ecdysozoa</taxon>
        <taxon>Arthropoda</taxon>
        <taxon>Hexapoda</taxon>
        <taxon>Insecta</taxon>
        <taxon>Pterygota</taxon>
        <taxon>Neoptera</taxon>
        <taxon>Endopterygota</taxon>
        <taxon>Diptera</taxon>
        <taxon>Nematocera</taxon>
        <taxon>Chironomoidea</taxon>
        <taxon>Ceratopogonidae</taxon>
        <taxon>Ceratopogoninae</taxon>
        <taxon>Culicoides</taxon>
        <taxon>Monoculicoides</taxon>
    </lineage>
</organism>
<sequence>MQHSVKVPQTMPDTFNKPIGHSMPFEKNCRSQLNVEHPVQKSVENFEIHKHNLNMQMLREREGLAAPLKITMELKSVGKIGRLPFLPSSNLHRDVLLGRDEAIDFSDFLNTEEFSEFNRQPHAVIEKTLGI</sequence>
<evidence type="ECO:0000256" key="2">
    <source>
        <dbReference type="ARBA" id="ARBA00043974"/>
    </source>
</evidence>
<dbReference type="VEuPathDB" id="VectorBase:CSON013209"/>
<keyword evidence="1" id="KW-0143">Chaperone</keyword>
<accession>A0A336M7E1</accession>
<dbReference type="AlphaFoldDB" id="A0A336M7E1"/>
<dbReference type="InterPro" id="IPR008012">
    <property type="entry name" value="Ump1"/>
</dbReference>
<dbReference type="PANTHER" id="PTHR12828:SF3">
    <property type="entry name" value="PROTEASOME MATURATION PROTEIN"/>
    <property type="match status" value="1"/>
</dbReference>
<evidence type="ECO:0000313" key="3">
    <source>
        <dbReference type="EMBL" id="SSX26234.1"/>
    </source>
</evidence>
<dbReference type="PANTHER" id="PTHR12828">
    <property type="entry name" value="PROTEASOME MATURATION PROTEIN UMP1"/>
    <property type="match status" value="1"/>
</dbReference>
<proteinExistence type="inferred from homology"/>
<dbReference type="GO" id="GO:0005737">
    <property type="term" value="C:cytoplasm"/>
    <property type="evidence" value="ECO:0007669"/>
    <property type="project" value="TreeGrafter"/>
</dbReference>
<name>A0A336M7E1_CULSO</name>
<dbReference type="GO" id="GO:0005634">
    <property type="term" value="C:nucleus"/>
    <property type="evidence" value="ECO:0007669"/>
    <property type="project" value="TreeGrafter"/>
</dbReference>